<proteinExistence type="inferred from homology"/>
<dbReference type="Proteomes" id="UP001652600">
    <property type="component" value="Chromosome 9"/>
</dbReference>
<dbReference type="SMART" id="SM00554">
    <property type="entry name" value="FAS1"/>
    <property type="match status" value="2"/>
</dbReference>
<dbReference type="InterPro" id="IPR052806">
    <property type="entry name" value="Fasciclin-like_AGP"/>
</dbReference>
<protein>
    <submittedName>
        <fullName evidence="6">Fasciclin-like arabinogalactan protein 20</fullName>
    </submittedName>
</protein>
<comment type="similarity">
    <text evidence="1">Belongs to the fasciclin-like AGP family.</text>
</comment>
<dbReference type="Pfam" id="PF02469">
    <property type="entry name" value="Fasciclin"/>
    <property type="match status" value="2"/>
</dbReference>
<dbReference type="Gene3D" id="2.30.180.10">
    <property type="entry name" value="FAS1 domain"/>
    <property type="match status" value="2"/>
</dbReference>
<dbReference type="RefSeq" id="XP_008437696.3">
    <property type="nucleotide sequence ID" value="XM_008439474.3"/>
</dbReference>
<dbReference type="eggNOG" id="ENOG502RIKK">
    <property type="taxonomic scope" value="Eukaryota"/>
</dbReference>
<evidence type="ECO:0000313" key="6">
    <source>
        <dbReference type="RefSeq" id="XP_008437696.3"/>
    </source>
</evidence>
<keyword evidence="3" id="KW-0732">Signal</keyword>
<dbReference type="PANTHER" id="PTHR33985">
    <property type="entry name" value="OS02G0491300 PROTEIN-RELATED"/>
    <property type="match status" value="1"/>
</dbReference>
<accession>A0A1S3AV74</accession>
<evidence type="ECO:0000256" key="2">
    <source>
        <dbReference type="SAM" id="MobiDB-lite"/>
    </source>
</evidence>
<dbReference type="GeneID" id="103483040"/>
<feature type="domain" description="FAS1" evidence="4">
    <location>
        <begin position="26"/>
        <end position="152"/>
    </location>
</feature>
<evidence type="ECO:0000256" key="1">
    <source>
        <dbReference type="ARBA" id="ARBA00007843"/>
    </source>
</evidence>
<dbReference type="PANTHER" id="PTHR33985:SF17">
    <property type="entry name" value="FASCICLIN-LIKE ARABINOGALACTAN PROTEIN 20"/>
    <property type="match status" value="1"/>
</dbReference>
<feature type="chain" id="PRO_5045272570" evidence="3">
    <location>
        <begin position="21"/>
        <end position="352"/>
    </location>
</feature>
<evidence type="ECO:0000256" key="3">
    <source>
        <dbReference type="SAM" id="SignalP"/>
    </source>
</evidence>
<dbReference type="SUPFAM" id="SSF82153">
    <property type="entry name" value="FAS1 domain"/>
    <property type="match status" value="2"/>
</dbReference>
<keyword evidence="5" id="KW-1185">Reference proteome</keyword>
<evidence type="ECO:0000313" key="5">
    <source>
        <dbReference type="Proteomes" id="UP001652600"/>
    </source>
</evidence>
<organism evidence="5 6">
    <name type="scientific">Cucumis melo</name>
    <name type="common">Muskmelon</name>
    <dbReference type="NCBI Taxonomy" id="3656"/>
    <lineage>
        <taxon>Eukaryota</taxon>
        <taxon>Viridiplantae</taxon>
        <taxon>Streptophyta</taxon>
        <taxon>Embryophyta</taxon>
        <taxon>Tracheophyta</taxon>
        <taxon>Spermatophyta</taxon>
        <taxon>Magnoliopsida</taxon>
        <taxon>eudicotyledons</taxon>
        <taxon>Gunneridae</taxon>
        <taxon>Pentapetalae</taxon>
        <taxon>rosids</taxon>
        <taxon>fabids</taxon>
        <taxon>Cucurbitales</taxon>
        <taxon>Cucurbitaceae</taxon>
        <taxon>Benincaseae</taxon>
        <taxon>Cucumis</taxon>
    </lineage>
</organism>
<dbReference type="KEGG" id="cmo:103483040"/>
<feature type="region of interest" description="Disordered" evidence="2">
    <location>
        <begin position="316"/>
        <end position="341"/>
    </location>
</feature>
<dbReference type="AlphaFoldDB" id="A0A1S3AV74"/>
<sequence>MPSSLLLSLILLSLLPLFSSLSPDPILDASDILKDSGFFSMALTLNLASRSFLHHFSSLTIFAPADSAFSRSGQPPLSLLQYHLLPHAFSPESLRSLPLNAKISTMLPSRFLTVTNDEIRISLNNVTVDTPPVYDDGSLIIFGIEKFFDPFFEISNSSSKRIINPNNECRRRRDSVIESNSVEALAAALRNRGWSVMASFLDMQILGFHKEPAVTIFAPTDDSLMNRVSNFSDWMSMFRRHVVPCKLWWSDLTNLGGGTEIKTYLRGFGINVKRSNGVLTLNDMSVIYPDMLYSEGIVVHGIGGILEIEKEMKGEIEESSSSSMGNGGSPESGFEESDRDKAVTHYHFSVIR</sequence>
<name>A0A1S3AV74_CUCME</name>
<dbReference type="InterPro" id="IPR036378">
    <property type="entry name" value="FAS1_dom_sf"/>
</dbReference>
<feature type="domain" description="FAS1" evidence="4">
    <location>
        <begin position="169"/>
        <end position="306"/>
    </location>
</feature>
<dbReference type="PROSITE" id="PS50213">
    <property type="entry name" value="FAS1"/>
    <property type="match status" value="2"/>
</dbReference>
<evidence type="ECO:0000259" key="4">
    <source>
        <dbReference type="PROSITE" id="PS50213"/>
    </source>
</evidence>
<gene>
    <name evidence="6" type="primary">LOC103483040</name>
</gene>
<reference evidence="6" key="1">
    <citation type="submission" date="2025-08" db="UniProtKB">
        <authorList>
            <consortium name="RefSeq"/>
        </authorList>
    </citation>
    <scope>IDENTIFICATION</scope>
    <source>
        <tissue evidence="6">Stem</tissue>
    </source>
</reference>
<feature type="signal peptide" evidence="3">
    <location>
        <begin position="1"/>
        <end position="20"/>
    </location>
</feature>
<dbReference type="InParanoid" id="A0A1S3AV74"/>
<dbReference type="InterPro" id="IPR000782">
    <property type="entry name" value="FAS1_domain"/>
</dbReference>